<evidence type="ECO:0008006" key="3">
    <source>
        <dbReference type="Google" id="ProtNLM"/>
    </source>
</evidence>
<protein>
    <recommendedName>
        <fullName evidence="3">HTH arsR-type domain-containing protein</fullName>
    </recommendedName>
</protein>
<dbReference type="InterPro" id="IPR011991">
    <property type="entry name" value="ArsR-like_HTH"/>
</dbReference>
<dbReference type="STRING" id="1798551.A3B30_04220"/>
<name>A0A1G2BPQ3_9BACT</name>
<dbReference type="SUPFAM" id="SSF46785">
    <property type="entry name" value="Winged helix' DNA-binding domain"/>
    <property type="match status" value="1"/>
</dbReference>
<sequence>MLEQLFGSLSRARIIKFFCTHETERFYLRELARTLDIKVNGLSRELDNLENLGFLTATNEDRKKYYAIDPTFPLREELKGIVSKSTLLLQRSVVRMLQDIRGVQVFILTGIFANQDTGTDILLVGSFDRKRIQSLITGLSRSFYQNLRFTLLRSSEFRYRLEVTDKFIYAILNSSPITIVNKYSR</sequence>
<evidence type="ECO:0000313" key="2">
    <source>
        <dbReference type="Proteomes" id="UP000178248"/>
    </source>
</evidence>
<dbReference type="Gene3D" id="1.10.10.10">
    <property type="entry name" value="Winged helix-like DNA-binding domain superfamily/Winged helix DNA-binding domain"/>
    <property type="match status" value="1"/>
</dbReference>
<dbReference type="InterPro" id="IPR036388">
    <property type="entry name" value="WH-like_DNA-bd_sf"/>
</dbReference>
<organism evidence="1 2">
    <name type="scientific">Candidatus Komeilibacteria bacterium RIFCSPLOWO2_01_FULL_52_15</name>
    <dbReference type="NCBI Taxonomy" id="1798551"/>
    <lineage>
        <taxon>Bacteria</taxon>
        <taxon>Candidatus Komeiliibacteriota</taxon>
    </lineage>
</organism>
<dbReference type="CDD" id="cd00090">
    <property type="entry name" value="HTH_ARSR"/>
    <property type="match status" value="1"/>
</dbReference>
<reference evidence="1 2" key="1">
    <citation type="journal article" date="2016" name="Nat. Commun.">
        <title>Thousands of microbial genomes shed light on interconnected biogeochemical processes in an aquifer system.</title>
        <authorList>
            <person name="Anantharaman K."/>
            <person name="Brown C.T."/>
            <person name="Hug L.A."/>
            <person name="Sharon I."/>
            <person name="Castelle C.J."/>
            <person name="Probst A.J."/>
            <person name="Thomas B.C."/>
            <person name="Singh A."/>
            <person name="Wilkins M.J."/>
            <person name="Karaoz U."/>
            <person name="Brodie E.L."/>
            <person name="Williams K.H."/>
            <person name="Hubbard S.S."/>
            <person name="Banfield J.F."/>
        </authorList>
    </citation>
    <scope>NUCLEOTIDE SEQUENCE [LARGE SCALE GENOMIC DNA]</scope>
</reference>
<dbReference type="InterPro" id="IPR036390">
    <property type="entry name" value="WH_DNA-bd_sf"/>
</dbReference>
<gene>
    <name evidence="1" type="ORF">A3B30_04220</name>
</gene>
<proteinExistence type="predicted"/>
<dbReference type="AlphaFoldDB" id="A0A1G2BPQ3"/>
<dbReference type="EMBL" id="MHKM01000027">
    <property type="protein sequence ID" value="OGY91092.1"/>
    <property type="molecule type" value="Genomic_DNA"/>
</dbReference>
<dbReference type="Proteomes" id="UP000178248">
    <property type="component" value="Unassembled WGS sequence"/>
</dbReference>
<accession>A0A1G2BPQ3</accession>
<comment type="caution">
    <text evidence="1">The sequence shown here is derived from an EMBL/GenBank/DDBJ whole genome shotgun (WGS) entry which is preliminary data.</text>
</comment>
<evidence type="ECO:0000313" key="1">
    <source>
        <dbReference type="EMBL" id="OGY91092.1"/>
    </source>
</evidence>